<reference evidence="3" key="1">
    <citation type="submission" date="2015-12" db="EMBL/GenBank/DDBJ databases">
        <title>Complete genome sequences of two moderately thermophilic Paenibacillus species.</title>
        <authorList>
            <person name="Butler R.III."/>
            <person name="Wang J."/>
            <person name="Stark B.C."/>
            <person name="Pombert J.-F."/>
        </authorList>
    </citation>
    <scope>NUCLEOTIDE SEQUENCE [LARGE SCALE GENOMIC DNA]</scope>
    <source>
        <strain evidence="3">32O-Y</strain>
    </source>
</reference>
<keyword evidence="1" id="KW-0812">Transmembrane</keyword>
<keyword evidence="3" id="KW-1185">Reference proteome</keyword>
<keyword evidence="1" id="KW-0472">Membrane</keyword>
<gene>
    <name evidence="2" type="ORF">IJ22_37170</name>
</gene>
<dbReference type="EMBL" id="CP013652">
    <property type="protein sequence ID" value="ALS24055.1"/>
    <property type="molecule type" value="Genomic_DNA"/>
</dbReference>
<evidence type="ECO:0000313" key="2">
    <source>
        <dbReference type="EMBL" id="ALS24055.1"/>
    </source>
</evidence>
<proteinExistence type="predicted"/>
<dbReference type="RefSeq" id="WP_062409827.1">
    <property type="nucleotide sequence ID" value="NZ_CP013652.1"/>
</dbReference>
<sequence>MKWKSKALWLSLSIIVFITLLGLAVYFESAVYLYAASALPVVIVPLLPDMAKHRYADAAKNKNVRFAKLTIGGDPMLAISFSPGYIRWKRATGKLYFQWSQISGNPELDETPGQGHKEASLTVLPFDLSVHPRKQGWVGIDLGQLAQRAGTLPYTAGEVTRLLIRMSDLEAVVMPVAPQTGLPSGTGKQLQV</sequence>
<protein>
    <submittedName>
        <fullName evidence="2">Uncharacterized protein</fullName>
    </submittedName>
</protein>
<feature type="transmembrane region" description="Helical" evidence="1">
    <location>
        <begin position="32"/>
        <end position="51"/>
    </location>
</feature>
<dbReference type="PATRIC" id="fig|162209.4.peg.3958"/>
<dbReference type="Proteomes" id="UP000061660">
    <property type="component" value="Chromosome"/>
</dbReference>
<dbReference type="OrthoDB" id="2589792at2"/>
<feature type="transmembrane region" description="Helical" evidence="1">
    <location>
        <begin position="7"/>
        <end position="26"/>
    </location>
</feature>
<dbReference type="AlphaFoldDB" id="A0A0U2VX46"/>
<name>A0A0U2VX46_9BACL</name>
<accession>A0A0U2VX46</accession>
<evidence type="ECO:0000313" key="3">
    <source>
        <dbReference type="Proteomes" id="UP000061660"/>
    </source>
</evidence>
<reference evidence="2 3" key="2">
    <citation type="journal article" date="2016" name="Genome Announc.">
        <title>Complete Genome Sequences of Two Interactive Moderate Thermophiles, Paenibacillus napthalenovorans 32O-Y and Paenibacillus sp. 32O-W.</title>
        <authorList>
            <person name="Butler R.R.III."/>
            <person name="Wang J."/>
            <person name="Stark B.C."/>
            <person name="Pombert J.F."/>
        </authorList>
    </citation>
    <scope>NUCLEOTIDE SEQUENCE [LARGE SCALE GENOMIC DNA]</scope>
    <source>
        <strain evidence="2 3">32O-Y</strain>
    </source>
</reference>
<evidence type="ECO:0000256" key="1">
    <source>
        <dbReference type="SAM" id="Phobius"/>
    </source>
</evidence>
<dbReference type="KEGG" id="pnp:IJ22_37170"/>
<organism evidence="2 3">
    <name type="scientific">Paenibacillus naphthalenovorans</name>
    <dbReference type="NCBI Taxonomy" id="162209"/>
    <lineage>
        <taxon>Bacteria</taxon>
        <taxon>Bacillati</taxon>
        <taxon>Bacillota</taxon>
        <taxon>Bacilli</taxon>
        <taxon>Bacillales</taxon>
        <taxon>Paenibacillaceae</taxon>
        <taxon>Paenibacillus</taxon>
    </lineage>
</organism>
<keyword evidence="1" id="KW-1133">Transmembrane helix</keyword>